<evidence type="ECO:0000256" key="2">
    <source>
        <dbReference type="ARBA" id="ARBA00022643"/>
    </source>
</evidence>
<dbReference type="Proteomes" id="UP001611263">
    <property type="component" value="Unassembled WGS sequence"/>
</dbReference>
<dbReference type="Pfam" id="PF00296">
    <property type="entry name" value="Bac_luciferase"/>
    <property type="match status" value="1"/>
</dbReference>
<keyword evidence="3" id="KW-0560">Oxidoreductase</keyword>
<dbReference type="EMBL" id="JBIRUQ010000015">
    <property type="protein sequence ID" value="MFI1465275.1"/>
    <property type="molecule type" value="Genomic_DNA"/>
</dbReference>
<gene>
    <name evidence="6" type="ORF">ACH4WX_31575</name>
</gene>
<dbReference type="Gene3D" id="3.20.20.30">
    <property type="entry name" value="Luciferase-like domain"/>
    <property type="match status" value="1"/>
</dbReference>
<dbReference type="PANTHER" id="PTHR30011">
    <property type="entry name" value="ALKANESULFONATE MONOOXYGENASE-RELATED"/>
    <property type="match status" value="1"/>
</dbReference>
<keyword evidence="1" id="KW-0285">Flavoprotein</keyword>
<dbReference type="PANTHER" id="PTHR30011:SF16">
    <property type="entry name" value="C2H2 FINGER DOMAIN TRANSCRIPTION FACTOR (EUROFUNG)-RELATED"/>
    <property type="match status" value="1"/>
</dbReference>
<accession>A0ABW7U1B6</accession>
<name>A0ABW7U1B6_9NOCA</name>
<evidence type="ECO:0000256" key="4">
    <source>
        <dbReference type="ARBA" id="ARBA00023033"/>
    </source>
</evidence>
<keyword evidence="2" id="KW-0288">FMN</keyword>
<dbReference type="InterPro" id="IPR011251">
    <property type="entry name" value="Luciferase-like_dom"/>
</dbReference>
<dbReference type="RefSeq" id="WP_033247234.1">
    <property type="nucleotide sequence ID" value="NZ_JBIRUQ010000015.1"/>
</dbReference>
<reference evidence="6 7" key="1">
    <citation type="submission" date="2024-10" db="EMBL/GenBank/DDBJ databases">
        <title>The Natural Products Discovery Center: Release of the First 8490 Sequenced Strains for Exploring Actinobacteria Biosynthetic Diversity.</title>
        <authorList>
            <person name="Kalkreuter E."/>
            <person name="Kautsar S.A."/>
            <person name="Yang D."/>
            <person name="Bader C.D."/>
            <person name="Teijaro C.N."/>
            <person name="Fluegel L."/>
            <person name="Davis C.M."/>
            <person name="Simpson J.R."/>
            <person name="Lauterbach L."/>
            <person name="Steele A.D."/>
            <person name="Gui C."/>
            <person name="Meng S."/>
            <person name="Li G."/>
            <person name="Viehrig K."/>
            <person name="Ye F."/>
            <person name="Su P."/>
            <person name="Kiefer A.F."/>
            <person name="Nichols A."/>
            <person name="Cepeda A.J."/>
            <person name="Yan W."/>
            <person name="Fan B."/>
            <person name="Jiang Y."/>
            <person name="Adhikari A."/>
            <person name="Zheng C.-J."/>
            <person name="Schuster L."/>
            <person name="Cowan T.M."/>
            <person name="Smanski M.J."/>
            <person name="Chevrette M.G."/>
            <person name="De Carvalho L.P.S."/>
            <person name="Shen B."/>
        </authorList>
    </citation>
    <scope>NUCLEOTIDE SEQUENCE [LARGE SCALE GENOMIC DNA]</scope>
    <source>
        <strain evidence="6 7">NPDC020568</strain>
    </source>
</reference>
<keyword evidence="7" id="KW-1185">Reference proteome</keyword>
<feature type="domain" description="Luciferase-like" evidence="5">
    <location>
        <begin position="32"/>
        <end position="291"/>
    </location>
</feature>
<dbReference type="InterPro" id="IPR051260">
    <property type="entry name" value="Diverse_substr_monoxygenases"/>
</dbReference>
<evidence type="ECO:0000259" key="5">
    <source>
        <dbReference type="Pfam" id="PF00296"/>
    </source>
</evidence>
<dbReference type="GeneID" id="93507623"/>
<dbReference type="SUPFAM" id="SSF51679">
    <property type="entry name" value="Bacterial luciferase-like"/>
    <property type="match status" value="1"/>
</dbReference>
<comment type="caution">
    <text evidence="6">The sequence shown here is derived from an EMBL/GenBank/DDBJ whole genome shotgun (WGS) entry which is preliminary data.</text>
</comment>
<sequence>MPPAASLLLAVELDGTGAHPASWRRPDSRAEDLFTADFWVDAVTAAERAGLDLVFLPDSFALQSGGARGRLDAVGIAARVAPATTRIGLIPQGPVTHTEPFHLSKAVASLDFASSGRAGWEVTVSPGAEQARLFGRKPEQPDSALWHEADEAIEVVARLWDSWEDDAEIRDAPTGRFIDRGKLHYIDFTGDNFSVKGPSITPRPPQGQPLIAIRADGPHATRVAVHRADLLRISAPDLATAAETRSVLRAATAAAGRDPDLVRILLDIEVHLAASDQAAAAEVAQLDSWSTGPASASLRHIGTPASLRELVGQAHRECSADGLVLKPLAQAAFLDRIPAPLPTLRGRLGLPRPLNRYVTEGV</sequence>
<evidence type="ECO:0000256" key="3">
    <source>
        <dbReference type="ARBA" id="ARBA00023002"/>
    </source>
</evidence>
<organism evidence="6 7">
    <name type="scientific">Nocardia carnea</name>
    <dbReference type="NCBI Taxonomy" id="37328"/>
    <lineage>
        <taxon>Bacteria</taxon>
        <taxon>Bacillati</taxon>
        <taxon>Actinomycetota</taxon>
        <taxon>Actinomycetes</taxon>
        <taxon>Mycobacteriales</taxon>
        <taxon>Nocardiaceae</taxon>
        <taxon>Nocardia</taxon>
    </lineage>
</organism>
<evidence type="ECO:0000313" key="6">
    <source>
        <dbReference type="EMBL" id="MFI1465275.1"/>
    </source>
</evidence>
<evidence type="ECO:0000256" key="1">
    <source>
        <dbReference type="ARBA" id="ARBA00022630"/>
    </source>
</evidence>
<dbReference type="InterPro" id="IPR036661">
    <property type="entry name" value="Luciferase-like_sf"/>
</dbReference>
<keyword evidence="4" id="KW-0503">Monooxygenase</keyword>
<evidence type="ECO:0000313" key="7">
    <source>
        <dbReference type="Proteomes" id="UP001611263"/>
    </source>
</evidence>
<protein>
    <submittedName>
        <fullName evidence="6">LLM class flavin-dependent oxidoreductase</fullName>
    </submittedName>
</protein>
<proteinExistence type="predicted"/>